<dbReference type="OrthoDB" id="64281at2759"/>
<dbReference type="Pfam" id="PF24320">
    <property type="entry name" value="DUF7492"/>
    <property type="match status" value="1"/>
</dbReference>
<accession>A0A1U7LPM6</accession>
<dbReference type="AlphaFoldDB" id="A0A1U7LPM6"/>
<feature type="chain" id="PRO_5012369158" description="DUF7492 domain-containing protein" evidence="1">
    <location>
        <begin position="20"/>
        <end position="291"/>
    </location>
</feature>
<sequence>MHPAVLISLVLNIFCQVCAHSWIDKLETQRGNVGYIRAYIGRSSTTNIDEAETYALPDASSYSRSSCMASQQSATYSSEYPMLSAYPGDTITATYKENGHVCIEPTRQTAPNATYAGNYQWIWTGNSKQSLNTLGQLLSTSGRTLGSHSFDDGKCCENADNSIGRTRQDCNGSFTLPAGTPPGEYPIYWIWKFVKFGGATETYYTSCFDVQVLEETPSKVESIVTPTHYVTPQPAAASVSATYPGIILTIETVATGPGKIPENLVVKNNLHYQDATSSCSWVCQPIGKRDL</sequence>
<gene>
    <name evidence="3" type="ORF">NEOLI_003343</name>
</gene>
<proteinExistence type="predicted"/>
<dbReference type="OMA" id="GHSWIDC"/>
<dbReference type="InterPro" id="IPR055915">
    <property type="entry name" value="DUF7492"/>
</dbReference>
<dbReference type="PANTHER" id="PTHR35559:SF1">
    <property type="entry name" value="CHITIN-BINDING TYPE-4 DOMAIN-CONTAINING PROTEIN"/>
    <property type="match status" value="1"/>
</dbReference>
<feature type="signal peptide" evidence="1">
    <location>
        <begin position="1"/>
        <end position="19"/>
    </location>
</feature>
<evidence type="ECO:0000313" key="3">
    <source>
        <dbReference type="EMBL" id="OLL24589.1"/>
    </source>
</evidence>
<reference evidence="3 4" key="1">
    <citation type="submission" date="2016-04" db="EMBL/GenBank/DDBJ databases">
        <title>Evolutionary innovation and constraint leading to complex multicellularity in the Ascomycota.</title>
        <authorList>
            <person name="Cisse O."/>
            <person name="Nguyen A."/>
            <person name="Hewitt D.A."/>
            <person name="Jedd G."/>
            <person name="Stajich J.E."/>
        </authorList>
    </citation>
    <scope>NUCLEOTIDE SEQUENCE [LARGE SCALE GENOMIC DNA]</scope>
    <source>
        <strain evidence="3 4">DAH-3</strain>
    </source>
</reference>
<evidence type="ECO:0000259" key="2">
    <source>
        <dbReference type="Pfam" id="PF24320"/>
    </source>
</evidence>
<dbReference type="PANTHER" id="PTHR35559">
    <property type="entry name" value="CHITIN-BINDING TYPE-4 DOMAIN-CONTAINING PROTEIN"/>
    <property type="match status" value="1"/>
</dbReference>
<evidence type="ECO:0000313" key="4">
    <source>
        <dbReference type="Proteomes" id="UP000186594"/>
    </source>
</evidence>
<keyword evidence="1" id="KW-0732">Signal</keyword>
<organism evidence="3 4">
    <name type="scientific">Neolecta irregularis (strain DAH-3)</name>
    <dbReference type="NCBI Taxonomy" id="1198029"/>
    <lineage>
        <taxon>Eukaryota</taxon>
        <taxon>Fungi</taxon>
        <taxon>Dikarya</taxon>
        <taxon>Ascomycota</taxon>
        <taxon>Taphrinomycotina</taxon>
        <taxon>Neolectales</taxon>
        <taxon>Neolectaceae</taxon>
        <taxon>Neolecta</taxon>
    </lineage>
</organism>
<dbReference type="EMBL" id="LXFE01000720">
    <property type="protein sequence ID" value="OLL24589.1"/>
    <property type="molecule type" value="Genomic_DNA"/>
</dbReference>
<feature type="domain" description="DUF7492" evidence="2">
    <location>
        <begin position="17"/>
        <end position="237"/>
    </location>
</feature>
<protein>
    <recommendedName>
        <fullName evidence="2">DUF7492 domain-containing protein</fullName>
    </recommendedName>
</protein>
<evidence type="ECO:0000256" key="1">
    <source>
        <dbReference type="SAM" id="SignalP"/>
    </source>
</evidence>
<comment type="caution">
    <text evidence="3">The sequence shown here is derived from an EMBL/GenBank/DDBJ whole genome shotgun (WGS) entry which is preliminary data.</text>
</comment>
<dbReference type="Proteomes" id="UP000186594">
    <property type="component" value="Unassembled WGS sequence"/>
</dbReference>
<name>A0A1U7LPM6_NEOID</name>
<keyword evidence="4" id="KW-1185">Reference proteome</keyword>